<keyword evidence="1" id="KW-0732">Signal</keyword>
<evidence type="ECO:0000313" key="2">
    <source>
        <dbReference type="EMBL" id="BCX46254.1"/>
    </source>
</evidence>
<keyword evidence="3" id="KW-1185">Reference proteome</keyword>
<protein>
    <submittedName>
        <fullName evidence="2">Uncharacterized protein</fullName>
    </submittedName>
</protein>
<accession>A0ABM7REU0</accession>
<proteinExistence type="predicted"/>
<evidence type="ECO:0000256" key="1">
    <source>
        <dbReference type="SAM" id="SignalP"/>
    </source>
</evidence>
<sequence>MKLPLFCLALLAAVASAAPGAKHTCRILFLDGPDDAPRTLHLFDGATSREVDLPRLNLSDVYDLPGGPLTLRLLPEPPADPEKIPAGAPSVSIASEAGDFYLLLTSDPQNKIAPVKIRAIDASTDKLRAGQMLWFNLTQSMVGGTIGSEKLVLKPGTKVTLNPPAKGNDNYPVLLDYRIPGKESLYPLCETSWRHDPRSRSLAFVVPGKNGRTPRVMAFPDYREPEEDAEGAP</sequence>
<dbReference type="EMBL" id="AP024702">
    <property type="protein sequence ID" value="BCX46254.1"/>
    <property type="molecule type" value="Genomic_DNA"/>
</dbReference>
<feature type="chain" id="PRO_5046923732" evidence="1">
    <location>
        <begin position="18"/>
        <end position="233"/>
    </location>
</feature>
<gene>
    <name evidence="2" type="ORF">HAHE_01620</name>
</gene>
<name>A0ABM7REU0_9BACT</name>
<dbReference type="RefSeq" id="WP_338687692.1">
    <property type="nucleotide sequence ID" value="NZ_AP024702.1"/>
</dbReference>
<reference evidence="2 3" key="1">
    <citation type="submission" date="2021-06" db="EMBL/GenBank/DDBJ databases">
        <title>Complete genome of Haloferula helveola possessing various polysaccharide degrading enzymes.</title>
        <authorList>
            <person name="Takami H."/>
            <person name="Huang C."/>
            <person name="Hamasaki K."/>
        </authorList>
    </citation>
    <scope>NUCLEOTIDE SEQUENCE [LARGE SCALE GENOMIC DNA]</scope>
    <source>
        <strain evidence="2 3">CN-1</strain>
    </source>
</reference>
<evidence type="ECO:0000313" key="3">
    <source>
        <dbReference type="Proteomes" id="UP001374893"/>
    </source>
</evidence>
<dbReference type="Proteomes" id="UP001374893">
    <property type="component" value="Chromosome"/>
</dbReference>
<organism evidence="2 3">
    <name type="scientific">Haloferula helveola</name>
    <dbReference type="NCBI Taxonomy" id="490095"/>
    <lineage>
        <taxon>Bacteria</taxon>
        <taxon>Pseudomonadati</taxon>
        <taxon>Verrucomicrobiota</taxon>
        <taxon>Verrucomicrobiia</taxon>
        <taxon>Verrucomicrobiales</taxon>
        <taxon>Verrucomicrobiaceae</taxon>
        <taxon>Haloferula</taxon>
    </lineage>
</organism>
<feature type="signal peptide" evidence="1">
    <location>
        <begin position="1"/>
        <end position="17"/>
    </location>
</feature>